<protein>
    <recommendedName>
        <fullName evidence="4">PD-(D/E)XK endonuclease-like domain-containing protein</fullName>
    </recommendedName>
</protein>
<dbReference type="InterPro" id="IPR038726">
    <property type="entry name" value="PDDEXK_AddAB-type"/>
</dbReference>
<proteinExistence type="predicted"/>
<name>A0A7K0E2T0_9NOCA</name>
<feature type="domain" description="PD-(D/E)XK endonuclease-like" evidence="4">
    <location>
        <begin position="289"/>
        <end position="529"/>
    </location>
</feature>
<keyword evidence="6" id="KW-1185">Reference proteome</keyword>
<evidence type="ECO:0000256" key="3">
    <source>
        <dbReference type="ARBA" id="ARBA00023204"/>
    </source>
</evidence>
<dbReference type="GO" id="GO:0004386">
    <property type="term" value="F:helicase activity"/>
    <property type="evidence" value="ECO:0007669"/>
    <property type="project" value="UniProtKB-KW"/>
</dbReference>
<keyword evidence="2" id="KW-0378">Hydrolase</keyword>
<evidence type="ECO:0000313" key="5">
    <source>
        <dbReference type="EMBL" id="MQY32017.1"/>
    </source>
</evidence>
<organism evidence="5 6">
    <name type="scientific">Nocardia aurantia</name>
    <dbReference type="NCBI Taxonomy" id="2585199"/>
    <lineage>
        <taxon>Bacteria</taxon>
        <taxon>Bacillati</taxon>
        <taxon>Actinomycetota</taxon>
        <taxon>Actinomycetes</taxon>
        <taxon>Mycobacteriales</taxon>
        <taxon>Nocardiaceae</taxon>
        <taxon>Nocardia</taxon>
    </lineage>
</organism>
<dbReference type="EMBL" id="WEGI01000032">
    <property type="protein sequence ID" value="MQY32017.1"/>
    <property type="molecule type" value="Genomic_DNA"/>
</dbReference>
<dbReference type="GO" id="GO:0006281">
    <property type="term" value="P:DNA repair"/>
    <property type="evidence" value="ECO:0007669"/>
    <property type="project" value="UniProtKB-KW"/>
</dbReference>
<evidence type="ECO:0000256" key="1">
    <source>
        <dbReference type="ARBA" id="ARBA00022763"/>
    </source>
</evidence>
<evidence type="ECO:0000259" key="4">
    <source>
        <dbReference type="Pfam" id="PF12705"/>
    </source>
</evidence>
<dbReference type="AlphaFoldDB" id="A0A7K0E2T0"/>
<keyword evidence="2" id="KW-0347">Helicase</keyword>
<gene>
    <name evidence="5" type="ORF">NRB56_76310</name>
</gene>
<accession>A0A7K0E2T0</accession>
<comment type="caution">
    <text evidence="5">The sequence shown here is derived from an EMBL/GenBank/DDBJ whole genome shotgun (WGS) entry which is preliminary data.</text>
</comment>
<keyword evidence="3" id="KW-0234">DNA repair</keyword>
<keyword evidence="2" id="KW-0067">ATP-binding</keyword>
<reference evidence="5 6" key="1">
    <citation type="submission" date="2019-10" db="EMBL/GenBank/DDBJ databases">
        <title>Nocardia macrotermitis sp. nov. and Nocardia aurantia sp. nov., isolated from the gut of fungus growing-termite Macrotermes natalensis.</title>
        <authorList>
            <person name="Benndorf R."/>
            <person name="Schwitalla J."/>
            <person name="Martin K."/>
            <person name="De Beer W."/>
            <person name="Kaster A.-K."/>
            <person name="Vollmers J."/>
            <person name="Poulsen M."/>
            <person name="Beemelmanns C."/>
        </authorList>
    </citation>
    <scope>NUCLEOTIDE SEQUENCE [LARGE SCALE GENOMIC DNA]</scope>
    <source>
        <strain evidence="5 6">RB56</strain>
    </source>
</reference>
<keyword evidence="1" id="KW-0227">DNA damage</keyword>
<dbReference type="Proteomes" id="UP000431401">
    <property type="component" value="Unassembled WGS sequence"/>
</dbReference>
<keyword evidence="2" id="KW-0547">Nucleotide-binding</keyword>
<evidence type="ECO:0000313" key="6">
    <source>
        <dbReference type="Proteomes" id="UP000431401"/>
    </source>
</evidence>
<evidence type="ECO:0000256" key="2">
    <source>
        <dbReference type="ARBA" id="ARBA00022806"/>
    </source>
</evidence>
<sequence length="558" mass="61440">MVNEDSAVPVELIRVGAGNLLISELACPRFLAAKARPAIRVGRGIYKGREQLADFALGTIMDIVSRVEFDRVDEDSAVSDPSWRERHHAAVVTFIEHAVRAYVNMSTGSGIGRSMRPVRGVWVAGRQTQSKIWEMYAWGRGYESLDGTVREFRFIRSSLRNARDPRQVAVAAYAAAFGVACKWSPSEWGEPFAPIDSTVPPGVGRVRIVEVCLFDGEVEVLFDGTPAVAESLYRSVAADAVKETVYGTDTQPGRNCLSCKIFGGTCRDITDAPGLLGVTAERDAPYRTVSISTLRYYRDCPARMYLYGAGVPRIGEYSDLAGLGQAVHGRLAALHARGAGACCVGELPSGDDEWAAEGWTVRGELARCGAEMLRHHLQVCPFDGLDLPIGEVLPEPTLVFHDRVARAIVVAKPDLLYQESGSWVWREVKTTQSRRDVSGVLLSRFPQLALATVLLADGRLGGDGRGSRVELELLRPDRAELWTIDPSDSGRVAEARETLRQLSSEWRDDLRFEARPGKTCQWCPVSLWCADRSTVATYDEEDARDEYEFEHDPAAESD</sequence>
<dbReference type="Pfam" id="PF12705">
    <property type="entry name" value="PDDEXK_1"/>
    <property type="match status" value="1"/>
</dbReference>